<dbReference type="PANTHER" id="PTHR11567">
    <property type="entry name" value="ACID PHOSPHATASE-RELATED"/>
    <property type="match status" value="1"/>
</dbReference>
<comment type="caution">
    <text evidence="6">The sequence shown here is derived from an EMBL/GenBank/DDBJ whole genome shotgun (WGS) entry which is preliminary data.</text>
</comment>
<dbReference type="GO" id="GO:0016791">
    <property type="term" value="F:phosphatase activity"/>
    <property type="evidence" value="ECO:0007669"/>
    <property type="project" value="TreeGrafter"/>
</dbReference>
<comment type="catalytic activity">
    <reaction evidence="3">
        <text>3-O-[beta-D-GlcA-(1-&gt;3)-beta-D-Gal-(1-&gt;3)-beta-D-Gal-(1-&gt;4)-beta-D-2-O-P-Xyl]-L-seryl-[protein] + H2O = 3-O-(beta-D-GlcA-(1-&gt;3)-beta-D-Gal-(1-&gt;3)-beta-D-Gal-(1-&gt;4)-beta-D-Xyl)-L-seryl-[protein] + phosphate</text>
        <dbReference type="Rhea" id="RHEA:56512"/>
        <dbReference type="Rhea" id="RHEA-COMP:12573"/>
        <dbReference type="Rhea" id="RHEA-COMP:14559"/>
        <dbReference type="ChEBI" id="CHEBI:15377"/>
        <dbReference type="ChEBI" id="CHEBI:43474"/>
        <dbReference type="ChEBI" id="CHEBI:132093"/>
        <dbReference type="ChEBI" id="CHEBI:140495"/>
    </reaction>
</comment>
<comment type="similarity">
    <text evidence="1">Belongs to the histidine acid phosphatase family.</text>
</comment>
<dbReference type="EMBL" id="CAXITT010000804">
    <property type="protein sequence ID" value="CAL1546379.1"/>
    <property type="molecule type" value="Genomic_DNA"/>
</dbReference>
<protein>
    <recommendedName>
        <fullName evidence="4">2-phosphoxylose phosphatase 1</fullName>
    </recommendedName>
    <alternativeName>
        <fullName evidence="5">Acid phosphatase-like protein 2</fullName>
    </alternativeName>
</protein>
<gene>
    <name evidence="6" type="ORF">GSLYS_00019756001</name>
</gene>
<dbReference type="GO" id="GO:0005794">
    <property type="term" value="C:Golgi apparatus"/>
    <property type="evidence" value="ECO:0007669"/>
    <property type="project" value="TreeGrafter"/>
</dbReference>
<sequence length="326" mass="36640">MYPSHPVCADGQLTGRGAVQQILNGMHCSERYYHQHKLFDEENWSQKVVAHSTEISRTYQSAVAFLYGLLPTFDHEKISINRASNINFCEENIVGGSCSCSSVESLRGKAIRECRADEGYIELLKKHSHLVTHLSDVLGIRPKNIQWTSIMDGLSSFACHNTAPFCNSNHSCVTAKTVEDVWKLVDHQSVCLHNNPHYKKFSKVSSYGLLYRIARELKMAVHTGSNSVFHLYSGHDTTVSPLITALELQDAVWPGYATMIVFELYQKKSSKENFIRILQNGKLVTSEVVFCQGVTTDGFCSLNRFLDYVLSEKINSTCQTINSGEK</sequence>
<dbReference type="Pfam" id="PF00328">
    <property type="entry name" value="His_Phos_2"/>
    <property type="match status" value="1"/>
</dbReference>
<evidence type="ECO:0000256" key="4">
    <source>
        <dbReference type="ARBA" id="ARBA00040357"/>
    </source>
</evidence>
<dbReference type="InterPro" id="IPR033379">
    <property type="entry name" value="Acid_Pase_AS"/>
</dbReference>
<dbReference type="AlphaFoldDB" id="A0AAV2IN58"/>
<keyword evidence="2" id="KW-0378">Hydrolase</keyword>
<accession>A0AAV2IN58</accession>
<evidence type="ECO:0000313" key="7">
    <source>
        <dbReference type="Proteomes" id="UP001497497"/>
    </source>
</evidence>
<evidence type="ECO:0000313" key="6">
    <source>
        <dbReference type="EMBL" id="CAL1546379.1"/>
    </source>
</evidence>
<dbReference type="SUPFAM" id="SSF53254">
    <property type="entry name" value="Phosphoglycerate mutase-like"/>
    <property type="match status" value="1"/>
</dbReference>
<dbReference type="InterPro" id="IPR050645">
    <property type="entry name" value="Histidine_acid_phosphatase"/>
</dbReference>
<name>A0AAV2IN58_LYMST</name>
<proteinExistence type="inferred from homology"/>
<keyword evidence="7" id="KW-1185">Reference proteome</keyword>
<evidence type="ECO:0000256" key="3">
    <source>
        <dbReference type="ARBA" id="ARBA00036311"/>
    </source>
</evidence>
<dbReference type="Proteomes" id="UP001497497">
    <property type="component" value="Unassembled WGS sequence"/>
</dbReference>
<dbReference type="GO" id="GO:0006024">
    <property type="term" value="P:glycosaminoglycan biosynthetic process"/>
    <property type="evidence" value="ECO:0007669"/>
    <property type="project" value="TreeGrafter"/>
</dbReference>
<dbReference type="InterPro" id="IPR029033">
    <property type="entry name" value="His_PPase_superfam"/>
</dbReference>
<dbReference type="CDD" id="cd07061">
    <property type="entry name" value="HP_HAP_like"/>
    <property type="match status" value="1"/>
</dbReference>
<dbReference type="GO" id="GO:0050650">
    <property type="term" value="P:chondroitin sulfate proteoglycan biosynthetic process"/>
    <property type="evidence" value="ECO:0007669"/>
    <property type="project" value="TreeGrafter"/>
</dbReference>
<organism evidence="6 7">
    <name type="scientific">Lymnaea stagnalis</name>
    <name type="common">Great pond snail</name>
    <name type="synonym">Helix stagnalis</name>
    <dbReference type="NCBI Taxonomy" id="6523"/>
    <lineage>
        <taxon>Eukaryota</taxon>
        <taxon>Metazoa</taxon>
        <taxon>Spiralia</taxon>
        <taxon>Lophotrochozoa</taxon>
        <taxon>Mollusca</taxon>
        <taxon>Gastropoda</taxon>
        <taxon>Heterobranchia</taxon>
        <taxon>Euthyneura</taxon>
        <taxon>Panpulmonata</taxon>
        <taxon>Hygrophila</taxon>
        <taxon>Lymnaeoidea</taxon>
        <taxon>Lymnaeidae</taxon>
        <taxon>Lymnaea</taxon>
    </lineage>
</organism>
<dbReference type="InterPro" id="IPR000560">
    <property type="entry name" value="His_Pase_clade-2"/>
</dbReference>
<evidence type="ECO:0000256" key="5">
    <source>
        <dbReference type="ARBA" id="ARBA00041499"/>
    </source>
</evidence>
<dbReference type="Gene3D" id="3.40.50.1240">
    <property type="entry name" value="Phosphoglycerate mutase-like"/>
    <property type="match status" value="1"/>
</dbReference>
<evidence type="ECO:0000256" key="2">
    <source>
        <dbReference type="ARBA" id="ARBA00022801"/>
    </source>
</evidence>
<dbReference type="PANTHER" id="PTHR11567:SF110">
    <property type="entry name" value="2-PHOSPHOXYLOSE PHOSPHATASE 1"/>
    <property type="match status" value="1"/>
</dbReference>
<evidence type="ECO:0000256" key="1">
    <source>
        <dbReference type="ARBA" id="ARBA00005375"/>
    </source>
</evidence>
<reference evidence="6 7" key="1">
    <citation type="submission" date="2024-04" db="EMBL/GenBank/DDBJ databases">
        <authorList>
            <consortium name="Genoscope - CEA"/>
            <person name="William W."/>
        </authorList>
    </citation>
    <scope>NUCLEOTIDE SEQUENCE [LARGE SCALE GENOMIC DNA]</scope>
</reference>
<dbReference type="PROSITE" id="PS00778">
    <property type="entry name" value="HIS_ACID_PHOSPHAT_2"/>
    <property type="match status" value="1"/>
</dbReference>